<evidence type="ECO:0000256" key="6">
    <source>
        <dbReference type="ARBA" id="ARBA00023004"/>
    </source>
</evidence>
<dbReference type="Gene3D" id="3.40.50.10420">
    <property type="entry name" value="NagB/RpiA/CoA transferase-like"/>
    <property type="match status" value="1"/>
</dbReference>
<proteinExistence type="predicted"/>
<evidence type="ECO:0000256" key="3">
    <source>
        <dbReference type="ARBA" id="ARBA00022723"/>
    </source>
</evidence>
<evidence type="ECO:0000256" key="4">
    <source>
        <dbReference type="ARBA" id="ARBA00022737"/>
    </source>
</evidence>
<dbReference type="InterPro" id="IPR017900">
    <property type="entry name" value="4Fe4S_Fe_S_CS"/>
</dbReference>
<evidence type="ECO:0000259" key="8">
    <source>
        <dbReference type="Pfam" id="PF02589"/>
    </source>
</evidence>
<keyword evidence="7" id="KW-0411">Iron-sulfur</keyword>
<feature type="domain" description="4Fe-4S ferredoxin-type" evidence="9">
    <location>
        <begin position="318"/>
        <end position="384"/>
    </location>
</feature>
<evidence type="ECO:0000259" key="9">
    <source>
        <dbReference type="Pfam" id="PF13183"/>
    </source>
</evidence>
<dbReference type="PANTHER" id="PTHR47153:SF2">
    <property type="entry name" value="LACTATE UTILIZATION PROTEIN B"/>
    <property type="match status" value="1"/>
</dbReference>
<evidence type="ECO:0000256" key="1">
    <source>
        <dbReference type="ARBA" id="ARBA00022448"/>
    </source>
</evidence>
<evidence type="ECO:0000313" key="10">
    <source>
        <dbReference type="EMBL" id="BDG01043.1"/>
    </source>
</evidence>
<dbReference type="Pfam" id="PF02589">
    <property type="entry name" value="LUD_dom"/>
    <property type="match status" value="1"/>
</dbReference>
<dbReference type="EMBL" id="AP025591">
    <property type="protein sequence ID" value="BDG01043.1"/>
    <property type="molecule type" value="Genomic_DNA"/>
</dbReference>
<dbReference type="InterPro" id="IPR024185">
    <property type="entry name" value="FTHF_cligase-like_sf"/>
</dbReference>
<dbReference type="InterPro" id="IPR017896">
    <property type="entry name" value="4Fe4S_Fe-S-bd"/>
</dbReference>
<organism evidence="10 11">
    <name type="scientific">Anaeromyxobacter oryzae</name>
    <dbReference type="NCBI Taxonomy" id="2918170"/>
    <lineage>
        <taxon>Bacteria</taxon>
        <taxon>Pseudomonadati</taxon>
        <taxon>Myxococcota</taxon>
        <taxon>Myxococcia</taxon>
        <taxon>Myxococcales</taxon>
        <taxon>Cystobacterineae</taxon>
        <taxon>Anaeromyxobacteraceae</taxon>
        <taxon>Anaeromyxobacter</taxon>
    </lineage>
</organism>
<evidence type="ECO:0000256" key="5">
    <source>
        <dbReference type="ARBA" id="ARBA00022982"/>
    </source>
</evidence>
<keyword evidence="5" id="KW-0249">Electron transport</keyword>
<protein>
    <submittedName>
        <fullName evidence="10">4Fe-4S ferredoxin</fullName>
    </submittedName>
</protein>
<keyword evidence="3" id="KW-0479">Metal-binding</keyword>
<keyword evidence="6" id="KW-0408">Iron</keyword>
<keyword evidence="1" id="KW-0813">Transport</keyword>
<name>A0ABM7WNK1_9BACT</name>
<reference evidence="11" key="1">
    <citation type="journal article" date="2022" name="Int. J. Syst. Evol. Microbiol.">
        <title>Anaeromyxobacter oryzae sp. nov., Anaeromyxobacter diazotrophicus sp. nov. and Anaeromyxobacter paludicola sp. nov., isolated from paddy soils.</title>
        <authorList>
            <person name="Itoh H."/>
            <person name="Xu Z."/>
            <person name="Mise K."/>
            <person name="Masuda Y."/>
            <person name="Ushijima N."/>
            <person name="Hayakawa C."/>
            <person name="Shiratori Y."/>
            <person name="Senoo K."/>
        </authorList>
    </citation>
    <scope>NUCLEOTIDE SEQUENCE [LARGE SCALE GENOMIC DNA]</scope>
    <source>
        <strain evidence="11">Red232</strain>
    </source>
</reference>
<gene>
    <name evidence="10" type="ORF">AMOR_00390</name>
</gene>
<dbReference type="InterPro" id="IPR037171">
    <property type="entry name" value="NagB/RpiA_transferase-like"/>
</dbReference>
<accession>A0ABM7WNK1</accession>
<dbReference type="InterPro" id="IPR003741">
    <property type="entry name" value="LUD_dom"/>
</dbReference>
<dbReference type="Proteomes" id="UP001162891">
    <property type="component" value="Chromosome"/>
</dbReference>
<dbReference type="PANTHER" id="PTHR47153">
    <property type="entry name" value="LACTATE UTILIZATION PROTEIN B"/>
    <property type="match status" value="1"/>
</dbReference>
<dbReference type="RefSeq" id="WP_248357407.1">
    <property type="nucleotide sequence ID" value="NZ_AP025591.1"/>
</dbReference>
<dbReference type="SUPFAM" id="SSF46548">
    <property type="entry name" value="alpha-helical ferredoxin"/>
    <property type="match status" value="1"/>
</dbReference>
<keyword evidence="11" id="KW-1185">Reference proteome</keyword>
<keyword evidence="4" id="KW-0677">Repeat</keyword>
<evidence type="ECO:0000313" key="11">
    <source>
        <dbReference type="Proteomes" id="UP001162891"/>
    </source>
</evidence>
<dbReference type="Gene3D" id="1.10.1060.10">
    <property type="entry name" value="Alpha-helical ferredoxin"/>
    <property type="match status" value="1"/>
</dbReference>
<dbReference type="Pfam" id="PF13183">
    <property type="entry name" value="Fer4_8"/>
    <property type="match status" value="1"/>
</dbReference>
<dbReference type="SUPFAM" id="SSF100950">
    <property type="entry name" value="NagB/RpiA/CoA transferase-like"/>
    <property type="match status" value="1"/>
</dbReference>
<dbReference type="InterPro" id="IPR004452">
    <property type="entry name" value="LutB/LldF"/>
</dbReference>
<evidence type="ECO:0000256" key="7">
    <source>
        <dbReference type="ARBA" id="ARBA00023014"/>
    </source>
</evidence>
<sequence length="476" mass="52118">MTAPGRAPAPGAQVPAHALPGGHAERAARFAADEDRAHWHDQSLWFVRLKRDRLAHAIPEWEDLRALAARIKAHTRSRLADYLEEFERNARGHGAVVHWARDAEEHNAIVHRILADRGVTRLVKSKSMLTEECHLNPYLEARGIEVVDTDLGERIVQLAHEPPSHIVLPAIHKKKEEIGELFHDTIGTPAGVSDPKQLTEAARVHLRERFMAAQAGLTGVNFAVAETGAVVVCTNEGNADMGTSLPPIHIACMGVEKVIPRAKDLGVFLRLLARSATGQPVTTYTSHFQGPIRGGELHVVIVDNGRTALLADEDFQGALACIRCGACMNTCPVFRRSGGYSYGFTVPGPIGIVLATARDPVKHASLSYASSLCGSCDDVCPVKIPLHELILERRRAGVRSGEAGVAKRLLMKLARTVLGSRVLYVLAGKLGRALGRRAPRGLLYGRWNVWGRQRELPPLPAESFRERWRKERSGHG</sequence>
<dbReference type="InterPro" id="IPR009051">
    <property type="entry name" value="Helical_ferredxn"/>
</dbReference>
<evidence type="ECO:0000256" key="2">
    <source>
        <dbReference type="ARBA" id="ARBA00022485"/>
    </source>
</evidence>
<dbReference type="PROSITE" id="PS00198">
    <property type="entry name" value="4FE4S_FER_1"/>
    <property type="match status" value="1"/>
</dbReference>
<feature type="domain" description="LUD" evidence="8">
    <location>
        <begin position="83"/>
        <end position="302"/>
    </location>
</feature>
<keyword evidence="2" id="KW-0004">4Fe-4S</keyword>